<name>A0ABN6PVH3_9BURK</name>
<keyword evidence="1" id="KW-0472">Membrane</keyword>
<feature type="transmembrane region" description="Helical" evidence="1">
    <location>
        <begin position="7"/>
        <end position="25"/>
    </location>
</feature>
<dbReference type="EMBL" id="AP025730">
    <property type="protein sequence ID" value="BDI07572.1"/>
    <property type="molecule type" value="Genomic_DNA"/>
</dbReference>
<sequence length="307" mass="32579">MGRFRDAINGIVGVAIVIAVPFGIYEKWNSKSPDNDAKPQRVVVNTSIRAIIASFTANEIRAKEVLNGKNVRFLGRVEELKLGAFDQPYITVSEVLPLSKVVSDGADPLAVFAQAIMELQNPPGLTAHFDSESKSILAEWNKGAIVELICEDVELLLGALQASKCKGSKFVGKQAESHVASVPEGKSAEPPVGTWVGHTEGTQTLTVRRVNGGLEVAVDAEGASAGGGVCTGRIQGMGLWDKEANTITVPAVSGDLTQQNKEVDDECRFIVQFSGTGAVISVDGKCHRYAGACAGFDSDNLKKKIVK</sequence>
<keyword evidence="1" id="KW-0812">Transmembrane</keyword>
<accession>A0ABN6PVH3</accession>
<dbReference type="RefSeq" id="WP_251970753.1">
    <property type="nucleotide sequence ID" value="NZ_AP025730.1"/>
</dbReference>
<gene>
    <name evidence="2" type="ORF">CATMQ487_45420</name>
</gene>
<evidence type="ECO:0000313" key="2">
    <source>
        <dbReference type="EMBL" id="BDI07572.1"/>
    </source>
</evidence>
<keyword evidence="1" id="KW-1133">Transmembrane helix</keyword>
<dbReference type="Proteomes" id="UP001057498">
    <property type="component" value="Chromosome"/>
</dbReference>
<protein>
    <submittedName>
        <fullName evidence="2">Uncharacterized protein</fullName>
    </submittedName>
</protein>
<organism evidence="2 3">
    <name type="scientific">Sphaerotilus microaerophilus</name>
    <dbReference type="NCBI Taxonomy" id="2914710"/>
    <lineage>
        <taxon>Bacteria</taxon>
        <taxon>Pseudomonadati</taxon>
        <taxon>Pseudomonadota</taxon>
        <taxon>Betaproteobacteria</taxon>
        <taxon>Burkholderiales</taxon>
        <taxon>Sphaerotilaceae</taxon>
        <taxon>Sphaerotilus</taxon>
    </lineage>
</organism>
<evidence type="ECO:0000256" key="1">
    <source>
        <dbReference type="SAM" id="Phobius"/>
    </source>
</evidence>
<keyword evidence="3" id="KW-1185">Reference proteome</keyword>
<reference evidence="2" key="1">
    <citation type="submission" date="2022-04" db="EMBL/GenBank/DDBJ databases">
        <title>Whole genome sequence of Sphaerotilus sp. FB-5.</title>
        <authorList>
            <person name="Takeda M."/>
            <person name="Narihara S."/>
            <person name="Akimoto M."/>
            <person name="Akimoto R."/>
            <person name="Nishiyashiki S."/>
            <person name="Murakami T."/>
        </authorList>
    </citation>
    <scope>NUCLEOTIDE SEQUENCE</scope>
    <source>
        <strain evidence="2">FB-5</strain>
    </source>
</reference>
<evidence type="ECO:0000313" key="3">
    <source>
        <dbReference type="Proteomes" id="UP001057498"/>
    </source>
</evidence>
<proteinExistence type="predicted"/>